<evidence type="ECO:0000313" key="4">
    <source>
        <dbReference type="EMBL" id="MBU3029794.1"/>
    </source>
</evidence>
<comment type="similarity">
    <text evidence="2">Belongs to the hyi family.</text>
</comment>
<keyword evidence="5" id="KW-1185">Reference proteome</keyword>
<comment type="caution">
    <text evidence="4">The sequence shown here is derived from an EMBL/GenBank/DDBJ whole genome shotgun (WGS) entry which is preliminary data.</text>
</comment>
<evidence type="ECO:0000256" key="1">
    <source>
        <dbReference type="ARBA" id="ARBA00023235"/>
    </source>
</evidence>
<dbReference type="PANTHER" id="PTHR43489">
    <property type="entry name" value="ISOMERASE"/>
    <property type="match status" value="1"/>
</dbReference>
<evidence type="ECO:0000313" key="5">
    <source>
        <dbReference type="Proteomes" id="UP001166191"/>
    </source>
</evidence>
<gene>
    <name evidence="4" type="ORF">KNW02_06625</name>
</gene>
<dbReference type="PANTHER" id="PTHR43489:SF6">
    <property type="entry name" value="HYDROXYPYRUVATE ISOMERASE-RELATED"/>
    <property type="match status" value="1"/>
</dbReference>
<dbReference type="Pfam" id="PF01261">
    <property type="entry name" value="AP_endonuc_2"/>
    <property type="match status" value="1"/>
</dbReference>
<dbReference type="RefSeq" id="WP_216032479.1">
    <property type="nucleotide sequence ID" value="NZ_JAHKNG010000008.1"/>
</dbReference>
<dbReference type="InterPro" id="IPR013022">
    <property type="entry name" value="Xyl_isomerase-like_TIM-brl"/>
</dbReference>
<dbReference type="EMBL" id="JAHKNG010000008">
    <property type="protein sequence ID" value="MBU3029794.1"/>
    <property type="molecule type" value="Genomic_DNA"/>
</dbReference>
<reference evidence="4" key="1">
    <citation type="submission" date="2021-06" db="EMBL/GenBank/DDBJ databases">
        <title>Paracoccus bacterium XHP0099 sp. nov., isolated from the surface waters of the Yellow Sea.</title>
        <authorList>
            <person name="Xue H."/>
            <person name="Zhang D."/>
        </authorList>
    </citation>
    <scope>NUCLEOTIDE SEQUENCE</scope>
    <source>
        <strain evidence="4">XHP0099</strain>
    </source>
</reference>
<sequence length="251" mass="27481">MPRFAANLTLLFTELPMLDRFAAAAEAGFEGVEILFPYDIPARDLSRAAISAGLEMVLINTPPPNWAGGPRGFAAQPGLEDRFRRDFDRALRFAQALRARHIHIMAGVAEGEAAQRTFIGNLTWAAERAPHASLTIEPINRTDMPGYFLSDFDLAAEIIGQIGAANLGLQFDAYHAQMITGDMPAAWRRVAAHVRHVQIAGCPGRHEPAGGQIDYPAFFAQLDADGYRGWVSAEYNPERHTETGLGWLRGA</sequence>
<organism evidence="4 5">
    <name type="scientific">Paracoccus marinaquae</name>
    <dbReference type="NCBI Taxonomy" id="2841926"/>
    <lineage>
        <taxon>Bacteria</taxon>
        <taxon>Pseudomonadati</taxon>
        <taxon>Pseudomonadota</taxon>
        <taxon>Alphaproteobacteria</taxon>
        <taxon>Rhodobacterales</taxon>
        <taxon>Paracoccaceae</taxon>
        <taxon>Paracoccus</taxon>
    </lineage>
</organism>
<accession>A0ABS6AH08</accession>
<dbReference type="InterPro" id="IPR026040">
    <property type="entry name" value="HyI-like"/>
</dbReference>
<evidence type="ECO:0000256" key="2">
    <source>
        <dbReference type="PIRNR" id="PIRNR006241"/>
    </source>
</evidence>
<protein>
    <submittedName>
        <fullName evidence="4">TIM barrel protein</fullName>
    </submittedName>
</protein>
<evidence type="ECO:0000259" key="3">
    <source>
        <dbReference type="Pfam" id="PF01261"/>
    </source>
</evidence>
<name>A0ABS6AH08_9RHOB</name>
<proteinExistence type="inferred from homology"/>
<dbReference type="Proteomes" id="UP001166191">
    <property type="component" value="Unassembled WGS sequence"/>
</dbReference>
<keyword evidence="1 2" id="KW-0413">Isomerase</keyword>
<dbReference type="PIRSF" id="PIRSF006241">
    <property type="entry name" value="HyI"/>
    <property type="match status" value="1"/>
</dbReference>
<dbReference type="InterPro" id="IPR050417">
    <property type="entry name" value="Sugar_Epim/Isomerase"/>
</dbReference>
<feature type="domain" description="Xylose isomerase-like TIM barrel" evidence="3">
    <location>
        <begin position="21"/>
        <end position="249"/>
    </location>
</feature>